<feature type="transmembrane region" description="Helical" evidence="5">
    <location>
        <begin position="44"/>
        <end position="65"/>
    </location>
</feature>
<evidence type="ECO:0000256" key="2">
    <source>
        <dbReference type="ARBA" id="ARBA00022692"/>
    </source>
</evidence>
<evidence type="ECO:0000256" key="1">
    <source>
        <dbReference type="ARBA" id="ARBA00004167"/>
    </source>
</evidence>
<keyword evidence="7" id="KW-1185">Reference proteome</keyword>
<accession>A0A3E1NFV0</accession>
<keyword evidence="4 5" id="KW-0472">Membrane</keyword>
<gene>
    <name evidence="6" type="ORF">DXN05_17305</name>
</gene>
<sequence length="445" mass="50545">MSITIDQNDEIQAVRDVVIDEGLYQRSDMAQEIISHQPSFLEKWALLVLLVVLVCLFGATGLISYPDTIEAKANLTSSNSAKEVVVHQDGRLTKLFVQSNQQVHSGEVIGWVECTGSHQQILELSKMLDSSIALLNKGDFERLAGLYHTNYIDLGELQDEYKAYTTALQLFNDYVLNGFYQRKKAVVDRDLVSMDANRAMVLQQRQLTEHDLQLAEESYRMKKVLFEQKVISKDEFRGEESKLDNKKLLIPQLDASLLALDAQARAKRKDLDQLEHDKNEELSVFRQSLLSLKSHVDTWKKNFILIAPIDGIIMFTAPLQENQYLRSGKQICFITPNNIDIYAELYLPQANFGKIDTGLSVQLRLDAYPFEENGVLQGRLNYISNLPSDSGFLATVQLSHGLVTNNKRNIVYREGLKAKAIIITKDMTLLQRIYYNVVKATAVHQ</sequence>
<evidence type="ECO:0000313" key="6">
    <source>
        <dbReference type="EMBL" id="RFM26752.1"/>
    </source>
</evidence>
<dbReference type="AlphaFoldDB" id="A0A3E1NFV0"/>
<keyword evidence="2 5" id="KW-0812">Transmembrane</keyword>
<dbReference type="Proteomes" id="UP000261284">
    <property type="component" value="Unassembled WGS sequence"/>
</dbReference>
<dbReference type="EMBL" id="QTJU01000007">
    <property type="protein sequence ID" value="RFM26752.1"/>
    <property type="molecule type" value="Genomic_DNA"/>
</dbReference>
<keyword evidence="3 5" id="KW-1133">Transmembrane helix</keyword>
<evidence type="ECO:0000313" key="7">
    <source>
        <dbReference type="Proteomes" id="UP000261284"/>
    </source>
</evidence>
<comment type="subcellular location">
    <subcellularLocation>
        <location evidence="1">Membrane</location>
        <topology evidence="1">Single-pass membrane protein</topology>
    </subcellularLocation>
</comment>
<name>A0A3E1NFV0_9BACT</name>
<dbReference type="OrthoDB" id="7057889at2"/>
<protein>
    <submittedName>
        <fullName evidence="6">HlyD family efflux transporter periplasmic adaptor subunit</fullName>
    </submittedName>
</protein>
<dbReference type="InterPro" id="IPR050739">
    <property type="entry name" value="MFP"/>
</dbReference>
<dbReference type="RefSeq" id="WP_116848536.1">
    <property type="nucleotide sequence ID" value="NZ_QTJU01000007.1"/>
</dbReference>
<comment type="caution">
    <text evidence="6">The sequence shown here is derived from an EMBL/GenBank/DDBJ whole genome shotgun (WGS) entry which is preliminary data.</text>
</comment>
<evidence type="ECO:0000256" key="3">
    <source>
        <dbReference type="ARBA" id="ARBA00022989"/>
    </source>
</evidence>
<dbReference type="PANTHER" id="PTHR30386:SF26">
    <property type="entry name" value="TRANSPORT PROTEIN COMB"/>
    <property type="match status" value="1"/>
</dbReference>
<dbReference type="PANTHER" id="PTHR30386">
    <property type="entry name" value="MEMBRANE FUSION SUBUNIT OF EMRAB-TOLC MULTIDRUG EFFLUX PUMP"/>
    <property type="match status" value="1"/>
</dbReference>
<proteinExistence type="predicted"/>
<evidence type="ECO:0000256" key="4">
    <source>
        <dbReference type="ARBA" id="ARBA00023136"/>
    </source>
</evidence>
<dbReference type="GO" id="GO:0016020">
    <property type="term" value="C:membrane"/>
    <property type="evidence" value="ECO:0007669"/>
    <property type="project" value="UniProtKB-SubCell"/>
</dbReference>
<organism evidence="6 7">
    <name type="scientific">Deminuibacter soli</name>
    <dbReference type="NCBI Taxonomy" id="2291815"/>
    <lineage>
        <taxon>Bacteria</taxon>
        <taxon>Pseudomonadati</taxon>
        <taxon>Bacteroidota</taxon>
        <taxon>Chitinophagia</taxon>
        <taxon>Chitinophagales</taxon>
        <taxon>Chitinophagaceae</taxon>
        <taxon>Deminuibacter</taxon>
    </lineage>
</organism>
<evidence type="ECO:0000256" key="5">
    <source>
        <dbReference type="SAM" id="Phobius"/>
    </source>
</evidence>
<reference evidence="6 7" key="1">
    <citation type="submission" date="2018-08" db="EMBL/GenBank/DDBJ databases">
        <title>Chitinophagaceae sp. K23C18032701, a novel bacterium isolated from forest soil.</title>
        <authorList>
            <person name="Wang C."/>
        </authorList>
    </citation>
    <scope>NUCLEOTIDE SEQUENCE [LARGE SCALE GENOMIC DNA]</scope>
    <source>
        <strain evidence="6 7">K23C18032701</strain>
    </source>
</reference>